<dbReference type="HOGENOM" id="CLU_849550_0_0_10"/>
<dbReference type="PATRIC" id="fig|883158.3.peg.1556"/>
<dbReference type="Pfam" id="PF22043">
    <property type="entry name" value="DUF6935"/>
    <property type="match status" value="1"/>
</dbReference>
<dbReference type="AlphaFoldDB" id="H1Q3R8"/>
<dbReference type="Proteomes" id="UP000016023">
    <property type="component" value="Unassembled WGS sequence"/>
</dbReference>
<feature type="chain" id="PRO_5003552049" description="BIG2 domain-containing protein" evidence="1">
    <location>
        <begin position="19"/>
        <end position="327"/>
    </location>
</feature>
<dbReference type="InterPro" id="IPR003343">
    <property type="entry name" value="Big_2"/>
</dbReference>
<dbReference type="SUPFAM" id="SSF49373">
    <property type="entry name" value="Invasin/intimin cell-adhesion fragments"/>
    <property type="match status" value="1"/>
</dbReference>
<organism evidence="3 4">
    <name type="scientific">Prevotella micans F0438</name>
    <dbReference type="NCBI Taxonomy" id="883158"/>
    <lineage>
        <taxon>Bacteria</taxon>
        <taxon>Pseudomonadati</taxon>
        <taxon>Bacteroidota</taxon>
        <taxon>Bacteroidia</taxon>
        <taxon>Bacteroidales</taxon>
        <taxon>Prevotellaceae</taxon>
        <taxon>Prevotella</taxon>
    </lineage>
</organism>
<dbReference type="STRING" id="883158.HMPREF9140_01556"/>
<keyword evidence="1" id="KW-0732">Signal</keyword>
<dbReference type="Gene3D" id="2.60.40.1080">
    <property type="match status" value="1"/>
</dbReference>
<evidence type="ECO:0000313" key="3">
    <source>
        <dbReference type="EMBL" id="EHO68516.1"/>
    </source>
</evidence>
<evidence type="ECO:0000259" key="2">
    <source>
        <dbReference type="SMART" id="SM00635"/>
    </source>
</evidence>
<dbReference type="Pfam" id="PF02368">
    <property type="entry name" value="Big_2"/>
    <property type="match status" value="1"/>
</dbReference>
<gene>
    <name evidence="3" type="ORF">HMPREF9140_01556</name>
</gene>
<proteinExistence type="predicted"/>
<dbReference type="PROSITE" id="PS51257">
    <property type="entry name" value="PROKAR_LIPOPROTEIN"/>
    <property type="match status" value="1"/>
</dbReference>
<name>H1Q3R8_9BACT</name>
<sequence>MKKKFFLSLMAIATLAGAMTLAGCDKSEKGEDFPNGGGEKGDATSVELNQTRLDMDINGTFQLQAILPAETKIKKVEWKSSNPKVASVSSDGFVTAISKGTANITASSKKASATCKITVSGKKVELEPIDPKVIGGFDPKTYDRNATAKVQFNRFPVSVKEFKEVREKIGKTPEGVVALELMAFEMYHRNPAIGMECVKLVTDQSYHRDITDGLKRIYGKYQDLARPYQVATFLEGSERSNGYNPSHPYVVSMKASANPYSRYEKYNTVLIEISVYTSGSRINDIPTREVTVYKRSSQEYYMVHGCGGFIFAGDPLTEDYPAYKGLK</sequence>
<keyword evidence="4" id="KW-1185">Reference proteome</keyword>
<comment type="caution">
    <text evidence="3">The sequence shown here is derived from an EMBL/GenBank/DDBJ whole genome shotgun (WGS) entry which is preliminary data.</text>
</comment>
<feature type="signal peptide" evidence="1">
    <location>
        <begin position="1"/>
        <end position="18"/>
    </location>
</feature>
<dbReference type="InterPro" id="IPR008964">
    <property type="entry name" value="Invasin/intimin_cell_adhesion"/>
</dbReference>
<reference evidence="3 4" key="1">
    <citation type="submission" date="2011-12" db="EMBL/GenBank/DDBJ databases">
        <title>The Genome Sequence of Prevotella micans F0438.</title>
        <authorList>
            <consortium name="The Broad Institute Genome Sequencing Platform"/>
            <person name="Earl A."/>
            <person name="Ward D."/>
            <person name="Feldgarden M."/>
            <person name="Gevers D."/>
            <person name="Izard J."/>
            <person name="Baranova O.V."/>
            <person name="Blanton J.M."/>
            <person name="Wade W.G."/>
            <person name="Dewhirst F.E."/>
            <person name="Young S.K."/>
            <person name="Zeng Q."/>
            <person name="Gargeya S."/>
            <person name="Fitzgerald M."/>
            <person name="Haas B."/>
            <person name="Abouelleil A."/>
            <person name="Alvarado L."/>
            <person name="Arachchi H.M."/>
            <person name="Berlin A."/>
            <person name="Chapman S.B."/>
            <person name="Gearin G."/>
            <person name="Goldberg J."/>
            <person name="Griggs A."/>
            <person name="Gujja S."/>
            <person name="Hansen M."/>
            <person name="Heiman D."/>
            <person name="Howarth C."/>
            <person name="Larimer J."/>
            <person name="Lui A."/>
            <person name="MacDonald P.J.P."/>
            <person name="McCowen C."/>
            <person name="Montmayeur A."/>
            <person name="Murphy C."/>
            <person name="Neiman D."/>
            <person name="Pearson M."/>
            <person name="Priest M."/>
            <person name="Roberts A."/>
            <person name="Saif S."/>
            <person name="Shea T."/>
            <person name="Sisk P."/>
            <person name="Stolte C."/>
            <person name="Sykes S."/>
            <person name="Wortman J."/>
            <person name="Nusbaum C."/>
            <person name="Birren B."/>
        </authorList>
    </citation>
    <scope>NUCLEOTIDE SEQUENCE [LARGE SCALE GENOMIC DNA]</scope>
    <source>
        <strain evidence="3 4">F0438</strain>
    </source>
</reference>
<accession>H1Q3R8</accession>
<dbReference type="InterPro" id="IPR053907">
    <property type="entry name" value="DUF6935"/>
</dbReference>
<evidence type="ECO:0000256" key="1">
    <source>
        <dbReference type="SAM" id="SignalP"/>
    </source>
</evidence>
<dbReference type="RefSeq" id="WP_006953048.1">
    <property type="nucleotide sequence ID" value="NZ_JH594522.1"/>
</dbReference>
<evidence type="ECO:0000313" key="4">
    <source>
        <dbReference type="Proteomes" id="UP000016023"/>
    </source>
</evidence>
<dbReference type="EMBL" id="AGWK01000042">
    <property type="protein sequence ID" value="EHO68516.1"/>
    <property type="molecule type" value="Genomic_DNA"/>
</dbReference>
<dbReference type="SMART" id="SM00635">
    <property type="entry name" value="BID_2"/>
    <property type="match status" value="1"/>
</dbReference>
<feature type="domain" description="BIG2" evidence="2">
    <location>
        <begin position="42"/>
        <end position="118"/>
    </location>
</feature>
<dbReference type="eggNOG" id="COG5492">
    <property type="taxonomic scope" value="Bacteria"/>
</dbReference>
<protein>
    <recommendedName>
        <fullName evidence="2">BIG2 domain-containing protein</fullName>
    </recommendedName>
</protein>